<evidence type="ECO:0000256" key="10">
    <source>
        <dbReference type="SAM" id="MobiDB-lite"/>
    </source>
</evidence>
<evidence type="ECO:0000256" key="4">
    <source>
        <dbReference type="ARBA" id="ARBA00022857"/>
    </source>
</evidence>
<keyword evidence="8" id="KW-0594">Phospholipid biosynthesis</keyword>
<evidence type="ECO:0000256" key="2">
    <source>
        <dbReference type="ARBA" id="ARBA00022516"/>
    </source>
</evidence>
<dbReference type="Pfam" id="PF13685">
    <property type="entry name" value="Fe-ADH_2"/>
    <property type="match status" value="1"/>
</dbReference>
<keyword evidence="9" id="KW-1208">Phospholipid metabolism</keyword>
<dbReference type="GO" id="GO:0008654">
    <property type="term" value="P:phospholipid biosynthetic process"/>
    <property type="evidence" value="ECO:0007669"/>
    <property type="project" value="UniProtKB-KW"/>
</dbReference>
<evidence type="ECO:0000256" key="6">
    <source>
        <dbReference type="ARBA" id="ARBA00023027"/>
    </source>
</evidence>
<comment type="caution">
    <text evidence="11">The sequence shown here is derived from an EMBL/GenBank/DDBJ whole genome shotgun (WGS) entry which is preliminary data.</text>
</comment>
<dbReference type="InterPro" id="IPR032837">
    <property type="entry name" value="G1PDH"/>
</dbReference>
<dbReference type="GO" id="GO:0046872">
    <property type="term" value="F:metal ion binding"/>
    <property type="evidence" value="ECO:0007669"/>
    <property type="project" value="UniProtKB-KW"/>
</dbReference>
<evidence type="ECO:0000256" key="5">
    <source>
        <dbReference type="ARBA" id="ARBA00023002"/>
    </source>
</evidence>
<feature type="compositionally biased region" description="Low complexity" evidence="10">
    <location>
        <begin position="383"/>
        <end position="396"/>
    </location>
</feature>
<protein>
    <submittedName>
        <fullName evidence="11">Glycerol-1-phosphate dehydrogenase [NAD(P)]</fullName>
        <ecNumber evidence="11">1.1.1.261</ecNumber>
    </submittedName>
</protein>
<feature type="region of interest" description="Disordered" evidence="10">
    <location>
        <begin position="242"/>
        <end position="277"/>
    </location>
</feature>
<keyword evidence="1" id="KW-0963">Cytoplasm</keyword>
<keyword evidence="3" id="KW-0479">Metal-binding</keyword>
<organism evidence="11 12">
    <name type="scientific">Paenibacillus pasadenensis</name>
    <dbReference type="NCBI Taxonomy" id="217090"/>
    <lineage>
        <taxon>Bacteria</taxon>
        <taxon>Bacillati</taxon>
        <taxon>Bacillota</taxon>
        <taxon>Bacilli</taxon>
        <taxon>Bacillales</taxon>
        <taxon>Paenibacillaceae</taxon>
        <taxon>Paenibacillus</taxon>
    </lineage>
</organism>
<keyword evidence="2" id="KW-0444">Lipid biosynthesis</keyword>
<dbReference type="InterPro" id="IPR016205">
    <property type="entry name" value="Glycerol_DH"/>
</dbReference>
<keyword evidence="7" id="KW-0443">Lipid metabolism</keyword>
<dbReference type="EC" id="1.1.1.261" evidence="11"/>
<keyword evidence="6" id="KW-0520">NAD</keyword>
<evidence type="ECO:0000256" key="1">
    <source>
        <dbReference type="ARBA" id="ARBA00022490"/>
    </source>
</evidence>
<dbReference type="PANTHER" id="PTHR43616:SF5">
    <property type="entry name" value="GLYCEROL DEHYDROGENASE 1"/>
    <property type="match status" value="1"/>
</dbReference>
<evidence type="ECO:0000256" key="3">
    <source>
        <dbReference type="ARBA" id="ARBA00022723"/>
    </source>
</evidence>
<dbReference type="SUPFAM" id="SSF56796">
    <property type="entry name" value="Dehydroquinate synthase-like"/>
    <property type="match status" value="2"/>
</dbReference>
<evidence type="ECO:0000256" key="8">
    <source>
        <dbReference type="ARBA" id="ARBA00023209"/>
    </source>
</evidence>
<dbReference type="Gene3D" id="1.20.1090.10">
    <property type="entry name" value="Dehydroquinate synthase-like - alpha domain"/>
    <property type="match status" value="1"/>
</dbReference>
<feature type="compositionally biased region" description="Low complexity" evidence="10">
    <location>
        <begin position="248"/>
        <end position="277"/>
    </location>
</feature>
<dbReference type="EMBL" id="NFEZ01000003">
    <property type="protein sequence ID" value="PLT46732.1"/>
    <property type="molecule type" value="Genomic_DNA"/>
</dbReference>
<dbReference type="Proteomes" id="UP000234789">
    <property type="component" value="Unassembled WGS sequence"/>
</dbReference>
<evidence type="ECO:0000256" key="9">
    <source>
        <dbReference type="ARBA" id="ARBA00023264"/>
    </source>
</evidence>
<evidence type="ECO:0000256" key="7">
    <source>
        <dbReference type="ARBA" id="ARBA00023098"/>
    </source>
</evidence>
<evidence type="ECO:0000313" key="11">
    <source>
        <dbReference type="EMBL" id="PLT46732.1"/>
    </source>
</evidence>
<keyword evidence="5 11" id="KW-0560">Oxidoreductase</keyword>
<dbReference type="AlphaFoldDB" id="A0A2N5N8S0"/>
<sequence>MSDLRESFRRQAEALGLEERLQACPLPEPILVEADALERVPAYIAGQGWRKAAIACDERTAAAAGRRLQRLLEQAGIDAFVAVIAADAAGDVVADEASLMELLLAAKPAGADVLFAAGAGTIHDLTRFAAYALGIPFVSVPTAASVDGFTSLGAPLLLRGVKTTVAAVGPAAVFAETGLLQAAPAPLTAAGFGDMLGKLTSLADWRIEHLLSGGAQGGWSAGVAALTDSALRRSIEQADRLRGGEAAGGAQAKQGGAVVSGQAEAGQDGAVDGAQAEAERGGAASGVETLAEALIESGLAMLLLGASHPASGAEHHLSHYWEMELHRAGARPLLHGAKVGVACAIIADYYRAIVAAASGKDGGAGSGEAAAAAAGTGRAAGVDAEARPGAAEGAEPASPPSRKSELAASTYASLPPVSAEAASRVAAAAGPAWSEIERIVGSLPSGERIRELLALAGGPGSPTELGLSDAQVERALLEADRVRPGRLTLLRAYNEELRKLG</sequence>
<accession>A0A2N5N8S0</accession>
<keyword evidence="4" id="KW-0521">NADP</keyword>
<proteinExistence type="predicted"/>
<evidence type="ECO:0000313" key="12">
    <source>
        <dbReference type="Proteomes" id="UP000234789"/>
    </source>
</evidence>
<dbReference type="PANTHER" id="PTHR43616">
    <property type="entry name" value="GLYCEROL DEHYDROGENASE"/>
    <property type="match status" value="1"/>
</dbReference>
<name>A0A2N5N8S0_9BACL</name>
<dbReference type="Gene3D" id="3.40.50.1970">
    <property type="match status" value="1"/>
</dbReference>
<feature type="region of interest" description="Disordered" evidence="10">
    <location>
        <begin position="383"/>
        <end position="408"/>
    </location>
</feature>
<reference evidence="11 12" key="1">
    <citation type="submission" date="2017-05" db="EMBL/GenBank/DDBJ databases">
        <title>Functional genome analysis of Paenibacillus pasadenensis strain R16: insights on endophytic life style and antifungal activity.</title>
        <authorList>
            <person name="Passera A."/>
            <person name="Marcolungo L."/>
            <person name="Casati P."/>
            <person name="Brasca M."/>
            <person name="Quaglino F."/>
            <person name="Delledonne M."/>
        </authorList>
    </citation>
    <scope>NUCLEOTIDE SEQUENCE [LARGE SCALE GENOMIC DNA]</scope>
    <source>
        <strain evidence="11 12">R16</strain>
    </source>
</reference>
<dbReference type="GO" id="GO:0050492">
    <property type="term" value="F:glycerol-1-phosphate dehydrogenase [NAD(P)+] activity"/>
    <property type="evidence" value="ECO:0007669"/>
    <property type="project" value="UniProtKB-EC"/>
</dbReference>
<gene>
    <name evidence="11" type="ORF">B8V81_0956</name>
</gene>
<keyword evidence="12" id="KW-1185">Reference proteome</keyword>
<dbReference type="RefSeq" id="WP_101807866.1">
    <property type="nucleotide sequence ID" value="NZ_NFEZ01000003.1"/>
</dbReference>